<keyword evidence="2" id="KW-1185">Reference proteome</keyword>
<dbReference type="EC" id="3.1.2.-" evidence="1"/>
<dbReference type="GO" id="GO:0047617">
    <property type="term" value="F:fatty acyl-CoA hydrolase activity"/>
    <property type="evidence" value="ECO:0007669"/>
    <property type="project" value="TreeGrafter"/>
</dbReference>
<dbReference type="InterPro" id="IPR029069">
    <property type="entry name" value="HotDog_dom_sf"/>
</dbReference>
<gene>
    <name evidence="1" type="ORF">HEB94_001400</name>
</gene>
<protein>
    <submittedName>
        <fullName evidence="1">Acyl-CoA thioester hydrolase</fullName>
        <ecNumber evidence="1">3.1.2.-</ecNumber>
    </submittedName>
</protein>
<name>A0A927MQV4_9ACTN</name>
<dbReference type="SUPFAM" id="SSF54637">
    <property type="entry name" value="Thioesterase/thiol ester dehydrase-isomerase"/>
    <property type="match status" value="1"/>
</dbReference>
<reference evidence="1" key="1">
    <citation type="submission" date="2020-10" db="EMBL/GenBank/DDBJ databases">
        <title>Sequencing the genomes of 1000 actinobacteria strains.</title>
        <authorList>
            <person name="Klenk H.-P."/>
        </authorList>
    </citation>
    <scope>NUCLEOTIDE SEQUENCE</scope>
    <source>
        <strain evidence="1">DSM 45354</strain>
    </source>
</reference>
<comment type="caution">
    <text evidence="1">The sequence shown here is derived from an EMBL/GenBank/DDBJ whole genome shotgun (WGS) entry which is preliminary data.</text>
</comment>
<dbReference type="InterPro" id="IPR050563">
    <property type="entry name" value="4-hydroxybenzoyl-CoA_TE"/>
</dbReference>
<accession>A0A927MQV4</accession>
<dbReference type="AlphaFoldDB" id="A0A927MQV4"/>
<evidence type="ECO:0000313" key="1">
    <source>
        <dbReference type="EMBL" id="MBE1604552.1"/>
    </source>
</evidence>
<dbReference type="EMBL" id="JADBEM010000001">
    <property type="protein sequence ID" value="MBE1604552.1"/>
    <property type="molecule type" value="Genomic_DNA"/>
</dbReference>
<dbReference type="Pfam" id="PF13279">
    <property type="entry name" value="4HBT_2"/>
    <property type="match status" value="1"/>
</dbReference>
<keyword evidence="1" id="KW-0378">Hydrolase</keyword>
<proteinExistence type="predicted"/>
<dbReference type="PANTHER" id="PTHR31793">
    <property type="entry name" value="4-HYDROXYBENZOYL-COA THIOESTERASE FAMILY MEMBER"/>
    <property type="match status" value="1"/>
</dbReference>
<dbReference type="CDD" id="cd00586">
    <property type="entry name" value="4HBT"/>
    <property type="match status" value="1"/>
</dbReference>
<sequence>MDAYGHVNNTEYLAYLEEARIALLFQGAADAGVTTLLGQVVVVRHEIDYRRPLEFRPEPILIDTWVTGIRNTSFSLGYDVRDENTLYATAATVMAAYDAAAEATRPLSERERSWLETLRDDEA</sequence>
<organism evidence="1 2">
    <name type="scientific">Actinopolymorpha pittospori</name>
    <dbReference type="NCBI Taxonomy" id="648752"/>
    <lineage>
        <taxon>Bacteria</taxon>
        <taxon>Bacillati</taxon>
        <taxon>Actinomycetota</taxon>
        <taxon>Actinomycetes</taxon>
        <taxon>Propionibacteriales</taxon>
        <taxon>Actinopolymorphaceae</taxon>
        <taxon>Actinopolymorpha</taxon>
    </lineage>
</organism>
<dbReference type="Gene3D" id="3.10.129.10">
    <property type="entry name" value="Hotdog Thioesterase"/>
    <property type="match status" value="1"/>
</dbReference>
<evidence type="ECO:0000313" key="2">
    <source>
        <dbReference type="Proteomes" id="UP000638648"/>
    </source>
</evidence>
<dbReference type="PANTHER" id="PTHR31793:SF24">
    <property type="entry name" value="LONG-CHAIN ACYL-COA THIOESTERASE FADM"/>
    <property type="match status" value="1"/>
</dbReference>
<dbReference type="Proteomes" id="UP000638648">
    <property type="component" value="Unassembled WGS sequence"/>
</dbReference>